<dbReference type="OrthoDB" id="384721at2"/>
<dbReference type="GO" id="GO:0006629">
    <property type="term" value="P:lipid metabolic process"/>
    <property type="evidence" value="ECO:0007669"/>
    <property type="project" value="InterPro"/>
</dbReference>
<accession>A0A3A1WK80</accession>
<dbReference type="SUPFAM" id="SSF51695">
    <property type="entry name" value="PLC-like phosphodiesterases"/>
    <property type="match status" value="1"/>
</dbReference>
<evidence type="ECO:0000313" key="2">
    <source>
        <dbReference type="EMBL" id="RIY01559.1"/>
    </source>
</evidence>
<organism evidence="2 3">
    <name type="scientific">Aureimonas flava</name>
    <dbReference type="NCBI Taxonomy" id="2320271"/>
    <lineage>
        <taxon>Bacteria</taxon>
        <taxon>Pseudomonadati</taxon>
        <taxon>Pseudomonadota</taxon>
        <taxon>Alphaproteobacteria</taxon>
        <taxon>Hyphomicrobiales</taxon>
        <taxon>Aurantimonadaceae</taxon>
        <taxon>Aureimonas</taxon>
    </lineage>
</organism>
<dbReference type="EMBL" id="QYRN01000004">
    <property type="protein sequence ID" value="RIY01559.1"/>
    <property type="molecule type" value="Genomic_DNA"/>
</dbReference>
<dbReference type="RefSeq" id="WP_119539790.1">
    <property type="nucleotide sequence ID" value="NZ_QYRN01000004.1"/>
</dbReference>
<name>A0A3A1WK80_9HYPH</name>
<dbReference type="AlphaFoldDB" id="A0A3A1WK80"/>
<gene>
    <name evidence="2" type="ORF">D3218_09465</name>
</gene>
<dbReference type="InterPro" id="IPR017946">
    <property type="entry name" value="PLC-like_Pdiesterase_TIM-brl"/>
</dbReference>
<dbReference type="PROSITE" id="PS51704">
    <property type="entry name" value="GP_PDE"/>
    <property type="match status" value="1"/>
</dbReference>
<reference evidence="3" key="1">
    <citation type="submission" date="2018-09" db="EMBL/GenBank/DDBJ databases">
        <authorList>
            <person name="Tuo L."/>
        </authorList>
    </citation>
    <scope>NUCLEOTIDE SEQUENCE [LARGE SCALE GENOMIC DNA]</scope>
    <source>
        <strain evidence="3">M2BS4Y-1</strain>
    </source>
</reference>
<evidence type="ECO:0000313" key="3">
    <source>
        <dbReference type="Proteomes" id="UP000265750"/>
    </source>
</evidence>
<evidence type="ECO:0000259" key="1">
    <source>
        <dbReference type="PROSITE" id="PS51704"/>
    </source>
</evidence>
<dbReference type="GO" id="GO:0008081">
    <property type="term" value="F:phosphoric diester hydrolase activity"/>
    <property type="evidence" value="ECO:0007669"/>
    <property type="project" value="InterPro"/>
</dbReference>
<dbReference type="PANTHER" id="PTHR46211:SF1">
    <property type="entry name" value="GLYCEROPHOSPHODIESTER PHOSPHODIESTERASE, CYTOPLASMIC"/>
    <property type="match status" value="1"/>
</dbReference>
<keyword evidence="3" id="KW-1185">Reference proteome</keyword>
<proteinExistence type="predicted"/>
<feature type="domain" description="GP-PDE" evidence="1">
    <location>
        <begin position="13"/>
        <end position="241"/>
    </location>
</feature>
<dbReference type="Proteomes" id="UP000265750">
    <property type="component" value="Unassembled WGS sequence"/>
</dbReference>
<comment type="caution">
    <text evidence="2">The sequence shown here is derived from an EMBL/GenBank/DDBJ whole genome shotgun (WGS) entry which is preliminary data.</text>
</comment>
<dbReference type="Gene3D" id="3.20.20.190">
    <property type="entry name" value="Phosphatidylinositol (PI) phosphodiesterase"/>
    <property type="match status" value="1"/>
</dbReference>
<protein>
    <submittedName>
        <fullName evidence="2">Glycerophosphodiester phosphodiesterase</fullName>
    </submittedName>
</protein>
<dbReference type="Pfam" id="PF03009">
    <property type="entry name" value="GDPD"/>
    <property type="match status" value="1"/>
</dbReference>
<dbReference type="PANTHER" id="PTHR46211">
    <property type="entry name" value="GLYCEROPHOSPHORYL DIESTER PHOSPHODIESTERASE"/>
    <property type="match status" value="1"/>
</dbReference>
<sequence>MVDAPSGLGWLTARPIAHRGLHDRARGIPENSLAAFRAAIEGGFAIECDIHRTRDGVPVVFHDHNLARLAGVSGRIDDLTAAEVSRLRLFDTDEAPPTLAALLDLVDGRVPIVVEAKGIDAAADAGFMDDAGPVLAAYRGPLALMSFDHWLLDQAGEAGLDLPIGLTAEGTRPEALERHRVVFERRCAFVSYNVHHLPNAFVTWVRDVRRAPVISWTVRTPSDVEQSATHADQMTFEGFVP</sequence>
<dbReference type="InterPro" id="IPR030395">
    <property type="entry name" value="GP_PDE_dom"/>
</dbReference>